<gene>
    <name evidence="1" type="ORF">HF526_25980</name>
</gene>
<dbReference type="RefSeq" id="WP_169384193.1">
    <property type="nucleotide sequence ID" value="NZ_JAAXLA010000063.1"/>
</dbReference>
<keyword evidence="2" id="KW-1185">Reference proteome</keyword>
<accession>A0ABX1SJP3</accession>
<comment type="caution">
    <text evidence="1">The sequence shown here is derived from an EMBL/GenBank/DDBJ whole genome shotgun (WGS) entry which is preliminary data.</text>
</comment>
<organism evidence="1 2">
    <name type="scientific">Pseudonocardia acidicola</name>
    <dbReference type="NCBI Taxonomy" id="2724939"/>
    <lineage>
        <taxon>Bacteria</taxon>
        <taxon>Bacillati</taxon>
        <taxon>Actinomycetota</taxon>
        <taxon>Actinomycetes</taxon>
        <taxon>Pseudonocardiales</taxon>
        <taxon>Pseudonocardiaceae</taxon>
        <taxon>Pseudonocardia</taxon>
    </lineage>
</organism>
<evidence type="ECO:0000313" key="2">
    <source>
        <dbReference type="Proteomes" id="UP000820669"/>
    </source>
</evidence>
<proteinExistence type="predicted"/>
<protein>
    <submittedName>
        <fullName evidence="1">Uncharacterized protein</fullName>
    </submittedName>
</protein>
<name>A0ABX1SJP3_9PSEU</name>
<sequence length="54" mass="5686">MAHSADDLLRLAIESGDHSAVTAALVVAAMDRQWSEGGQVDPAEVLASAMNHNR</sequence>
<dbReference type="EMBL" id="JAAXLA010000063">
    <property type="protein sequence ID" value="NMI00729.1"/>
    <property type="molecule type" value="Genomic_DNA"/>
</dbReference>
<reference evidence="1 2" key="1">
    <citation type="submission" date="2020-04" db="EMBL/GenBank/DDBJ databases">
        <authorList>
            <person name="Klaysubun C."/>
            <person name="Duangmal K."/>
            <person name="Lipun K."/>
        </authorList>
    </citation>
    <scope>NUCLEOTIDE SEQUENCE [LARGE SCALE GENOMIC DNA]</scope>
    <source>
        <strain evidence="1 2">K10HN5</strain>
    </source>
</reference>
<dbReference type="Proteomes" id="UP000820669">
    <property type="component" value="Unassembled WGS sequence"/>
</dbReference>
<evidence type="ECO:0000313" key="1">
    <source>
        <dbReference type="EMBL" id="NMI00729.1"/>
    </source>
</evidence>